<accession>A0A2S2FBK6</accession>
<keyword evidence="3" id="KW-1185">Reference proteome</keyword>
<proteinExistence type="predicted"/>
<dbReference type="EMBL" id="CP029397">
    <property type="protein sequence ID" value="AWL28361.1"/>
    <property type="molecule type" value="Genomic_DNA"/>
</dbReference>
<organism evidence="2 3">
    <name type="scientific">Acinetobacter defluvii</name>
    <dbReference type="NCBI Taxonomy" id="1871111"/>
    <lineage>
        <taxon>Bacteria</taxon>
        <taxon>Pseudomonadati</taxon>
        <taxon>Pseudomonadota</taxon>
        <taxon>Gammaproteobacteria</taxon>
        <taxon>Moraxellales</taxon>
        <taxon>Moraxellaceae</taxon>
        <taxon>Acinetobacter</taxon>
    </lineage>
</organism>
<evidence type="ECO:0000313" key="2">
    <source>
        <dbReference type="EMBL" id="AWL28361.1"/>
    </source>
</evidence>
<dbReference type="AlphaFoldDB" id="A0A2S2FBK6"/>
<dbReference type="OrthoDB" id="6708029at2"/>
<dbReference type="KEGG" id="adv:DJ533_07160"/>
<reference evidence="2" key="1">
    <citation type="submission" date="2019-08" db="EMBL/GenBank/DDBJ databases">
        <title>The complete genome of Acinetobacter defluvii strain WCHAD010030.</title>
        <authorList>
            <person name="Hu Y."/>
            <person name="Qin J."/>
            <person name="Feng Y."/>
            <person name="Zong Z."/>
        </authorList>
    </citation>
    <scope>NUCLEOTIDE SEQUENCE</scope>
    <source>
        <strain evidence="2">WCHA30</strain>
    </source>
</reference>
<name>A0A2S2FBK6_9GAMM</name>
<dbReference type="RefSeq" id="WP_065995257.1">
    <property type="nucleotide sequence ID" value="NZ_CP029397.2"/>
</dbReference>
<gene>
    <name evidence="2" type="ORF">DJ533_07160</name>
</gene>
<sequence>MKLNKTLYYTHNTLFALYSIFIVLLILMIFTLGGKQTDWLAIIVIFLIVCGLAYFHYKAAIEVEMGTETGKLMSTFIGCLFLIGFPIGTCIGLLILLNLRKSKWQSGQKLQNDVMTNQ</sequence>
<evidence type="ECO:0000313" key="3">
    <source>
        <dbReference type="Proteomes" id="UP000245977"/>
    </source>
</evidence>
<evidence type="ECO:0000256" key="1">
    <source>
        <dbReference type="SAM" id="Phobius"/>
    </source>
</evidence>
<feature type="transmembrane region" description="Helical" evidence="1">
    <location>
        <begin position="39"/>
        <end position="57"/>
    </location>
</feature>
<keyword evidence="1" id="KW-0812">Transmembrane</keyword>
<feature type="transmembrane region" description="Helical" evidence="1">
    <location>
        <begin position="72"/>
        <end position="99"/>
    </location>
</feature>
<dbReference type="Proteomes" id="UP000245977">
    <property type="component" value="Chromosome"/>
</dbReference>
<keyword evidence="1" id="KW-0472">Membrane</keyword>
<feature type="transmembrane region" description="Helical" evidence="1">
    <location>
        <begin position="12"/>
        <end position="32"/>
    </location>
</feature>
<keyword evidence="1" id="KW-1133">Transmembrane helix</keyword>
<protein>
    <submittedName>
        <fullName evidence="2">Uncharacterized protein</fullName>
    </submittedName>
</protein>